<dbReference type="PANTHER" id="PTHR11106">
    <property type="entry name" value="GANGLIOSIDE INDUCED DIFFERENTIATION ASSOCIATED PROTEIN 2-RELATED"/>
    <property type="match status" value="1"/>
</dbReference>
<feature type="domain" description="Macro" evidence="1">
    <location>
        <begin position="43"/>
        <end position="223"/>
    </location>
</feature>
<dbReference type="InterPro" id="IPR043472">
    <property type="entry name" value="Macro_dom-like"/>
</dbReference>
<name>Q6AAQ5_CUTAK</name>
<gene>
    <name evidence="2" type="ordered locus">PPA0410</name>
</gene>
<dbReference type="CDD" id="cd02908">
    <property type="entry name" value="Macro_OAADPr_deacetylase"/>
    <property type="match status" value="1"/>
</dbReference>
<proteinExistence type="predicted"/>
<dbReference type="Pfam" id="PF01661">
    <property type="entry name" value="Macro"/>
    <property type="match status" value="1"/>
</dbReference>
<evidence type="ECO:0000313" key="2">
    <source>
        <dbReference type="EMBL" id="AAT82161.1"/>
    </source>
</evidence>
<dbReference type="AlphaFoldDB" id="Q6AAQ5"/>
<sequence length="223" mass="22965">MDGTGGRGTCGAHGGTPLLDTATALLANSRASIAVTPDDSAEGDRGSCTIGAMADITILRADITTLDVDAVVNAANRQLAGGGGVDGAIHRAAGPELSQACRKLRETTLTDGLPTGQSVATTAGKMPAKWVIHTVGPVWAKTIDKSDQLASCYRTSLHVADEIGARTIAFPTISAGVYGYPMDEATRIAVETCRQTVTKVDTIYLVAFNAEAEAGYRAALGEE</sequence>
<dbReference type="SUPFAM" id="SSF52949">
    <property type="entry name" value="Macro domain-like"/>
    <property type="match status" value="1"/>
</dbReference>
<dbReference type="EnsemblBacteria" id="AAT82161">
    <property type="protein sequence ID" value="AAT82161"/>
    <property type="gene ID" value="PPA0410"/>
</dbReference>
<accession>Q6AAQ5</accession>
<reference evidence="2 3" key="1">
    <citation type="journal article" date="2004" name="Science">
        <title>The complete genome sequence of Propionibacterium acnes, a commensal of human skin.</title>
        <authorList>
            <person name="Bruggemann H."/>
            <person name="Henne A."/>
            <person name="Hoster F."/>
            <person name="Liesegang H."/>
            <person name="Wiezer A."/>
            <person name="Strittmatter A."/>
            <person name="Hujer S."/>
            <person name="Durre P."/>
            <person name="Gottschalk G."/>
        </authorList>
    </citation>
    <scope>NUCLEOTIDE SEQUENCE [LARGE SCALE GENOMIC DNA]</scope>
    <source>
        <strain evidence="3">DSM 16379 / KPA171202</strain>
    </source>
</reference>
<dbReference type="eggNOG" id="COG2110">
    <property type="taxonomic scope" value="Bacteria"/>
</dbReference>
<dbReference type="EMBL" id="AE017283">
    <property type="protein sequence ID" value="AAT82161.1"/>
    <property type="molecule type" value="Genomic_DNA"/>
</dbReference>
<dbReference type="InterPro" id="IPR002589">
    <property type="entry name" value="Macro_dom"/>
</dbReference>
<dbReference type="SMART" id="SM00506">
    <property type="entry name" value="A1pp"/>
    <property type="match status" value="1"/>
</dbReference>
<organism evidence="2 3">
    <name type="scientific">Cutibacterium acnes (strain DSM 16379 / KPA171202)</name>
    <name type="common">Propionibacterium acnes</name>
    <dbReference type="NCBI Taxonomy" id="267747"/>
    <lineage>
        <taxon>Bacteria</taxon>
        <taxon>Bacillati</taxon>
        <taxon>Actinomycetota</taxon>
        <taxon>Actinomycetes</taxon>
        <taxon>Propionibacteriales</taxon>
        <taxon>Propionibacteriaceae</taxon>
        <taxon>Cutibacterium</taxon>
    </lineage>
</organism>
<protein>
    <submittedName>
        <fullName evidence="2">Conserved protein</fullName>
    </submittedName>
</protein>
<dbReference type="PANTHER" id="PTHR11106:SF27">
    <property type="entry name" value="MACRO DOMAIN-CONTAINING PROTEIN"/>
    <property type="match status" value="1"/>
</dbReference>
<dbReference type="Gene3D" id="3.40.220.10">
    <property type="entry name" value="Leucine Aminopeptidase, subunit E, domain 1"/>
    <property type="match status" value="1"/>
</dbReference>
<dbReference type="NCBIfam" id="NF001664">
    <property type="entry name" value="PRK00431.1-6"/>
    <property type="match status" value="1"/>
</dbReference>
<dbReference type="Proteomes" id="UP000000603">
    <property type="component" value="Chromosome"/>
</dbReference>
<evidence type="ECO:0000313" key="3">
    <source>
        <dbReference type="Proteomes" id="UP000000603"/>
    </source>
</evidence>
<dbReference type="PROSITE" id="PS51154">
    <property type="entry name" value="MACRO"/>
    <property type="match status" value="1"/>
</dbReference>
<dbReference type="KEGG" id="pac:PPA0410"/>
<evidence type="ECO:0000259" key="1">
    <source>
        <dbReference type="PROSITE" id="PS51154"/>
    </source>
</evidence>
<dbReference type="HOGENOM" id="CLU_046550_5_1_11"/>